<reference evidence="3" key="1">
    <citation type="journal article" date="2019" name="Int. J. Syst. Evol. Microbiol.">
        <title>The Global Catalogue of Microorganisms (GCM) 10K type strain sequencing project: providing services to taxonomists for standard genome sequencing and annotation.</title>
        <authorList>
            <consortium name="The Broad Institute Genomics Platform"/>
            <consortium name="The Broad Institute Genome Sequencing Center for Infectious Disease"/>
            <person name="Wu L."/>
            <person name="Ma J."/>
        </authorList>
    </citation>
    <scope>NUCLEOTIDE SEQUENCE [LARGE SCALE GENOMIC DNA]</scope>
    <source>
        <strain evidence="3">JCM 17695</strain>
    </source>
</reference>
<comment type="caution">
    <text evidence="2">The sequence shown here is derived from an EMBL/GenBank/DDBJ whole genome shotgun (WGS) entry which is preliminary data.</text>
</comment>
<evidence type="ECO:0000313" key="2">
    <source>
        <dbReference type="EMBL" id="MFC7612739.1"/>
    </source>
</evidence>
<gene>
    <name evidence="2" type="ORF">ACFQV2_02895</name>
</gene>
<organism evidence="2 3">
    <name type="scientific">Actinokineospora soli</name>
    <dbReference type="NCBI Taxonomy" id="1048753"/>
    <lineage>
        <taxon>Bacteria</taxon>
        <taxon>Bacillati</taxon>
        <taxon>Actinomycetota</taxon>
        <taxon>Actinomycetes</taxon>
        <taxon>Pseudonocardiales</taxon>
        <taxon>Pseudonocardiaceae</taxon>
        <taxon>Actinokineospora</taxon>
    </lineage>
</organism>
<evidence type="ECO:0000256" key="1">
    <source>
        <dbReference type="SAM" id="Phobius"/>
    </source>
</evidence>
<keyword evidence="1" id="KW-0812">Transmembrane</keyword>
<keyword evidence="1" id="KW-0472">Membrane</keyword>
<protein>
    <submittedName>
        <fullName evidence="2">Uncharacterized protein</fullName>
    </submittedName>
</protein>
<accession>A0ABW2TH44</accession>
<dbReference type="EMBL" id="JBHTEY010000004">
    <property type="protein sequence ID" value="MFC7612739.1"/>
    <property type="molecule type" value="Genomic_DNA"/>
</dbReference>
<name>A0ABW2TH44_9PSEU</name>
<keyword evidence="1" id="KW-1133">Transmembrane helix</keyword>
<dbReference type="Proteomes" id="UP001596512">
    <property type="component" value="Unassembled WGS sequence"/>
</dbReference>
<feature type="transmembrane region" description="Helical" evidence="1">
    <location>
        <begin position="55"/>
        <end position="73"/>
    </location>
</feature>
<proteinExistence type="predicted"/>
<sequence length="81" mass="9114">MADHEIPLVSAYQGGKPPETVAVWETQIREAGSLEAARLQVAYLQLLQLRTIKRILIWTLVIIPMIAALIWMINYSVAGIR</sequence>
<keyword evidence="3" id="KW-1185">Reference proteome</keyword>
<evidence type="ECO:0000313" key="3">
    <source>
        <dbReference type="Proteomes" id="UP001596512"/>
    </source>
</evidence>